<feature type="compositionally biased region" description="Basic residues" evidence="1">
    <location>
        <begin position="379"/>
        <end position="391"/>
    </location>
</feature>
<feature type="compositionally biased region" description="Basic and acidic residues" evidence="1">
    <location>
        <begin position="216"/>
        <end position="233"/>
    </location>
</feature>
<dbReference type="EMBL" id="CAMPGE010001138">
    <property type="protein sequence ID" value="CAI2359908.1"/>
    <property type="molecule type" value="Genomic_DNA"/>
</dbReference>
<dbReference type="AlphaFoldDB" id="A0AAD1X1S2"/>
<protein>
    <submittedName>
        <fullName evidence="2">Uncharacterized protein</fullName>
    </submittedName>
</protein>
<feature type="compositionally biased region" description="Basic and acidic residues" evidence="1">
    <location>
        <begin position="392"/>
        <end position="407"/>
    </location>
</feature>
<dbReference type="Proteomes" id="UP001295684">
    <property type="component" value="Unassembled WGS sequence"/>
</dbReference>
<evidence type="ECO:0000313" key="3">
    <source>
        <dbReference type="Proteomes" id="UP001295684"/>
    </source>
</evidence>
<feature type="region of interest" description="Disordered" evidence="1">
    <location>
        <begin position="286"/>
        <end position="323"/>
    </location>
</feature>
<feature type="compositionally biased region" description="Polar residues" evidence="1">
    <location>
        <begin position="56"/>
        <end position="75"/>
    </location>
</feature>
<name>A0AAD1X1S2_EUPCR</name>
<evidence type="ECO:0000313" key="2">
    <source>
        <dbReference type="EMBL" id="CAI2359908.1"/>
    </source>
</evidence>
<feature type="region of interest" description="Disordered" evidence="1">
    <location>
        <begin position="31"/>
        <end position="75"/>
    </location>
</feature>
<feature type="compositionally biased region" description="Low complexity" evidence="1">
    <location>
        <begin position="428"/>
        <end position="439"/>
    </location>
</feature>
<gene>
    <name evidence="2" type="ORF">ECRASSUSDP1_LOCUS1202</name>
</gene>
<feature type="compositionally biased region" description="Polar residues" evidence="1">
    <location>
        <begin position="235"/>
        <end position="246"/>
    </location>
</feature>
<evidence type="ECO:0000256" key="1">
    <source>
        <dbReference type="SAM" id="MobiDB-lite"/>
    </source>
</evidence>
<feature type="region of interest" description="Disordered" evidence="1">
    <location>
        <begin position="211"/>
        <end position="248"/>
    </location>
</feature>
<feature type="compositionally biased region" description="Basic residues" evidence="1">
    <location>
        <begin position="34"/>
        <end position="44"/>
    </location>
</feature>
<reference evidence="2" key="1">
    <citation type="submission" date="2023-07" db="EMBL/GenBank/DDBJ databases">
        <authorList>
            <consortium name="AG Swart"/>
            <person name="Singh M."/>
            <person name="Singh A."/>
            <person name="Seah K."/>
            <person name="Emmerich C."/>
        </authorList>
    </citation>
    <scope>NUCLEOTIDE SEQUENCE</scope>
    <source>
        <strain evidence="2">DP1</strain>
    </source>
</reference>
<organism evidence="2 3">
    <name type="scientific">Euplotes crassus</name>
    <dbReference type="NCBI Taxonomy" id="5936"/>
    <lineage>
        <taxon>Eukaryota</taxon>
        <taxon>Sar</taxon>
        <taxon>Alveolata</taxon>
        <taxon>Ciliophora</taxon>
        <taxon>Intramacronucleata</taxon>
        <taxon>Spirotrichea</taxon>
        <taxon>Hypotrichia</taxon>
        <taxon>Euplotida</taxon>
        <taxon>Euplotidae</taxon>
        <taxon>Moneuplotes</taxon>
    </lineage>
</organism>
<keyword evidence="3" id="KW-1185">Reference proteome</keyword>
<proteinExistence type="predicted"/>
<feature type="compositionally biased region" description="Low complexity" evidence="1">
    <location>
        <begin position="45"/>
        <end position="55"/>
    </location>
</feature>
<feature type="region of interest" description="Disordered" evidence="1">
    <location>
        <begin position="379"/>
        <end position="441"/>
    </location>
</feature>
<comment type="caution">
    <text evidence="2">The sequence shown here is derived from an EMBL/GenBank/DDBJ whole genome shotgun (WGS) entry which is preliminary data.</text>
</comment>
<accession>A0AAD1X1S2</accession>
<sequence length="492" mass="56783">MSSHQTSQWHQSDAAEDIPLKSLKLLGKKEFVFKKKKPKSRKSGKSSTSHTKNSSCQMSKASNQQETIQGSWSRAPTTMKSNCALRPKFRVTGSLCQQDLDQIHENVLRNSNPDKLSIFTNNFKDIRNPYQRHHLQEAIRSHTEKTLATERFHEQEKMNHLKHNLELFLDSIDHERHKKINKNRKNIKELYQMKFRPRSSSSTFSFMKENLAKGNFNRDQEKDNRRGLSKDGQIKIQQTSNKQQSVRMPVMLKKSQSIGEFDIHKANNFLQNKDISEILAHQVTHNSQSTHPRYFQVPPKSTTSLAPNNPGPNPTKSSTKASQNRRKFELNFLINQNATVNIINSTNKKVKDAKKAKVSFQRKLRKEVRIAKKIRYLKQRPRTQHKASRKCTQKDKFPSKTAPRDHQNLGYIDYHLPPNPNNHEFNESRSSLSRPSNLPATNQKYRNLEIIPTAKDDSHTASQEKAHLSQEAADSFCGKSCRMLPIHSHSNA</sequence>